<dbReference type="AlphaFoldDB" id="A0AAV4SEZ0"/>
<protein>
    <submittedName>
        <fullName evidence="1">Uncharacterized protein</fullName>
    </submittedName>
</protein>
<evidence type="ECO:0000313" key="1">
    <source>
        <dbReference type="EMBL" id="GIY31554.1"/>
    </source>
</evidence>
<dbReference type="EMBL" id="BPLR01009391">
    <property type="protein sequence ID" value="GIY31554.1"/>
    <property type="molecule type" value="Genomic_DNA"/>
</dbReference>
<organism evidence="1 2">
    <name type="scientific">Caerostris extrusa</name>
    <name type="common">Bark spider</name>
    <name type="synonym">Caerostris bankana</name>
    <dbReference type="NCBI Taxonomy" id="172846"/>
    <lineage>
        <taxon>Eukaryota</taxon>
        <taxon>Metazoa</taxon>
        <taxon>Ecdysozoa</taxon>
        <taxon>Arthropoda</taxon>
        <taxon>Chelicerata</taxon>
        <taxon>Arachnida</taxon>
        <taxon>Araneae</taxon>
        <taxon>Araneomorphae</taxon>
        <taxon>Entelegynae</taxon>
        <taxon>Araneoidea</taxon>
        <taxon>Araneidae</taxon>
        <taxon>Caerostris</taxon>
    </lineage>
</organism>
<proteinExistence type="predicted"/>
<gene>
    <name evidence="1" type="ORF">CEXT_814901</name>
</gene>
<keyword evidence="2" id="KW-1185">Reference proteome</keyword>
<name>A0AAV4SEZ0_CAEEX</name>
<reference evidence="1 2" key="1">
    <citation type="submission" date="2021-06" db="EMBL/GenBank/DDBJ databases">
        <title>Caerostris extrusa draft genome.</title>
        <authorList>
            <person name="Kono N."/>
            <person name="Arakawa K."/>
        </authorList>
    </citation>
    <scope>NUCLEOTIDE SEQUENCE [LARGE SCALE GENOMIC DNA]</scope>
</reference>
<sequence length="123" mass="13829">MSIGEVNTVTAPTGLCGASRNHQIELLKIRTHNSFRRKSCDGGRLNTSPNCRLLLLLTLFAGFHPQNVLRDLNAPPLAECIRHLINPSKAFWRSGGRYLSHKKTPDKLDFYIPLVNSVDKQLH</sequence>
<accession>A0AAV4SEZ0</accession>
<comment type="caution">
    <text evidence="1">The sequence shown here is derived from an EMBL/GenBank/DDBJ whole genome shotgun (WGS) entry which is preliminary data.</text>
</comment>
<dbReference type="Proteomes" id="UP001054945">
    <property type="component" value="Unassembled WGS sequence"/>
</dbReference>
<evidence type="ECO:0000313" key="2">
    <source>
        <dbReference type="Proteomes" id="UP001054945"/>
    </source>
</evidence>